<evidence type="ECO:0000313" key="3">
    <source>
        <dbReference type="EMBL" id="SPC73165.1"/>
    </source>
</evidence>
<reference evidence="3" key="1">
    <citation type="submission" date="2018-02" db="EMBL/GenBank/DDBJ databases">
        <authorList>
            <person name="Cohen D.B."/>
            <person name="Kent A.D."/>
        </authorList>
    </citation>
    <scope>NUCLEOTIDE SEQUENCE</scope>
</reference>
<gene>
    <name evidence="3" type="ORF">FSB_LOCUS1047</name>
</gene>
<dbReference type="AlphaFoldDB" id="A0A2N9EEJ3"/>
<sequence>MRQDACTCTEYLQMAKSWAEQLAATGKPVEEDDLISFIISGLNPSFNVFVTTFNLTTRDTLLPYANFESELLNHIKETLMLLIFGWVKHSCKGTIKMVSTLIPLHRLSPSPIRGFTTFVNLQASTKVWHHCVGHPAMPIIHHVIHHHKLPISGSNDKSPFCEPFQMAKSKRLPFHKSTRESSSPLQLVHSDVWQSPVVSLSSYCYYCMVEKLVSKPIKSFQSDGGGEYSYNPFKNVLAQHFILHRYSCPHTSQQNGVTECKHHHVEDTGLALLAHSGLSTKYWVDAFLTVVYLINRLPTPTLSHLTPYFKLFQCFPDYHLLRSFGCTYYPLLHPYKQHKLNFRSKKCVFLSYSPHHHGCRCLDLSTNRVYIFRDVVFNEQEFLAKTMLSLPVPLESNNPSESIHVPLPTPPGNSLNPSSLSTPFFAVPATHNTDLNASPHQATPPPSPPHIPIPTTCTVTAYSTITDSPNHYSHGHPLHDRHLTP</sequence>
<dbReference type="GO" id="GO:0003676">
    <property type="term" value="F:nucleic acid binding"/>
    <property type="evidence" value="ECO:0007669"/>
    <property type="project" value="InterPro"/>
</dbReference>
<dbReference type="Gene3D" id="3.30.420.10">
    <property type="entry name" value="Ribonuclease H-like superfamily/Ribonuclease H"/>
    <property type="match status" value="1"/>
</dbReference>
<dbReference type="Pfam" id="PF25597">
    <property type="entry name" value="SH3_retrovirus"/>
    <property type="match status" value="1"/>
</dbReference>
<feature type="domain" description="Integrase catalytic" evidence="2">
    <location>
        <begin position="218"/>
        <end position="315"/>
    </location>
</feature>
<dbReference type="GO" id="GO:0015074">
    <property type="term" value="P:DNA integration"/>
    <property type="evidence" value="ECO:0007669"/>
    <property type="project" value="InterPro"/>
</dbReference>
<evidence type="ECO:0000259" key="2">
    <source>
        <dbReference type="PROSITE" id="PS50994"/>
    </source>
</evidence>
<dbReference type="InterPro" id="IPR057670">
    <property type="entry name" value="SH3_retrovirus"/>
</dbReference>
<feature type="region of interest" description="Disordered" evidence="1">
    <location>
        <begin position="431"/>
        <end position="451"/>
    </location>
</feature>
<name>A0A2N9EEJ3_FAGSY</name>
<dbReference type="SUPFAM" id="SSF53098">
    <property type="entry name" value="Ribonuclease H-like"/>
    <property type="match status" value="1"/>
</dbReference>
<evidence type="ECO:0000256" key="1">
    <source>
        <dbReference type="SAM" id="MobiDB-lite"/>
    </source>
</evidence>
<protein>
    <recommendedName>
        <fullName evidence="2">Integrase catalytic domain-containing protein</fullName>
    </recommendedName>
</protein>
<dbReference type="InterPro" id="IPR012337">
    <property type="entry name" value="RNaseH-like_sf"/>
</dbReference>
<dbReference type="InterPro" id="IPR036397">
    <property type="entry name" value="RNaseH_sf"/>
</dbReference>
<feature type="compositionally biased region" description="Pro residues" evidence="1">
    <location>
        <begin position="442"/>
        <end position="451"/>
    </location>
</feature>
<proteinExistence type="predicted"/>
<dbReference type="PANTHER" id="PTHR42648:SF26">
    <property type="entry name" value="INTEGRASE CATALYTIC DOMAIN-CONTAINING PROTEIN"/>
    <property type="match status" value="1"/>
</dbReference>
<dbReference type="EMBL" id="OIVN01000044">
    <property type="protein sequence ID" value="SPC73165.1"/>
    <property type="molecule type" value="Genomic_DNA"/>
</dbReference>
<dbReference type="InterPro" id="IPR001584">
    <property type="entry name" value="Integrase_cat-core"/>
</dbReference>
<accession>A0A2N9EEJ3</accession>
<dbReference type="PANTHER" id="PTHR42648">
    <property type="entry name" value="TRANSPOSASE, PUTATIVE-RELATED"/>
    <property type="match status" value="1"/>
</dbReference>
<dbReference type="PROSITE" id="PS50994">
    <property type="entry name" value="INTEGRASE"/>
    <property type="match status" value="1"/>
</dbReference>
<dbReference type="InterPro" id="IPR039537">
    <property type="entry name" value="Retrotran_Ty1/copia-like"/>
</dbReference>
<organism evidence="3">
    <name type="scientific">Fagus sylvatica</name>
    <name type="common">Beechnut</name>
    <dbReference type="NCBI Taxonomy" id="28930"/>
    <lineage>
        <taxon>Eukaryota</taxon>
        <taxon>Viridiplantae</taxon>
        <taxon>Streptophyta</taxon>
        <taxon>Embryophyta</taxon>
        <taxon>Tracheophyta</taxon>
        <taxon>Spermatophyta</taxon>
        <taxon>Magnoliopsida</taxon>
        <taxon>eudicotyledons</taxon>
        <taxon>Gunneridae</taxon>
        <taxon>Pentapetalae</taxon>
        <taxon>rosids</taxon>
        <taxon>fabids</taxon>
        <taxon>Fagales</taxon>
        <taxon>Fagaceae</taxon>
        <taxon>Fagus</taxon>
    </lineage>
</organism>